<feature type="binding site" evidence="6">
    <location>
        <position position="17"/>
    </location>
    <ligand>
        <name>Fe cation</name>
        <dbReference type="ChEBI" id="CHEBI:24875"/>
        <label>1</label>
    </ligand>
</feature>
<evidence type="ECO:0000256" key="1">
    <source>
        <dbReference type="ARBA" id="ARBA00006950"/>
    </source>
</evidence>
<keyword evidence="3 6" id="KW-0479">Metal-binding</keyword>
<dbReference type="GO" id="GO:0008199">
    <property type="term" value="F:ferric iron binding"/>
    <property type="evidence" value="ECO:0007669"/>
    <property type="project" value="InterPro"/>
</dbReference>
<dbReference type="GO" id="GO:0006826">
    <property type="term" value="P:iron ion transport"/>
    <property type="evidence" value="ECO:0007669"/>
    <property type="project" value="InterPro"/>
</dbReference>
<dbReference type="GO" id="GO:0042802">
    <property type="term" value="F:identical protein binding"/>
    <property type="evidence" value="ECO:0007669"/>
    <property type="project" value="UniProtKB-ARBA"/>
</dbReference>
<keyword evidence="4" id="KW-0560">Oxidoreductase</keyword>
<comment type="similarity">
    <text evidence="1 7">Belongs to the ferritin family. Prokaryotic subfamily.</text>
</comment>
<evidence type="ECO:0000256" key="4">
    <source>
        <dbReference type="ARBA" id="ARBA00023002"/>
    </source>
</evidence>
<dbReference type="EC" id="1.16.3.2" evidence="7"/>
<protein>
    <recommendedName>
        <fullName evidence="7">Ferritin</fullName>
        <ecNumber evidence="7">1.16.3.2</ecNumber>
    </recommendedName>
</protein>
<dbReference type="OrthoDB" id="9801481at2"/>
<dbReference type="PANTHER" id="PTHR11431">
    <property type="entry name" value="FERRITIN"/>
    <property type="match status" value="1"/>
</dbReference>
<accession>A0A5M8FJD5</accession>
<evidence type="ECO:0000259" key="8">
    <source>
        <dbReference type="PROSITE" id="PS50905"/>
    </source>
</evidence>
<organism evidence="9 10">
    <name type="scientific">Thiohalocapsa marina</name>
    <dbReference type="NCBI Taxonomy" id="424902"/>
    <lineage>
        <taxon>Bacteria</taxon>
        <taxon>Pseudomonadati</taxon>
        <taxon>Pseudomonadota</taxon>
        <taxon>Gammaproteobacteria</taxon>
        <taxon>Chromatiales</taxon>
        <taxon>Chromatiaceae</taxon>
        <taxon>Thiohalocapsa</taxon>
    </lineage>
</organism>
<dbReference type="InterPro" id="IPR009078">
    <property type="entry name" value="Ferritin-like_SF"/>
</dbReference>
<evidence type="ECO:0000256" key="2">
    <source>
        <dbReference type="ARBA" id="ARBA00022434"/>
    </source>
</evidence>
<keyword evidence="2 7" id="KW-0409">Iron storage</keyword>
<dbReference type="CDD" id="cd01055">
    <property type="entry name" value="Nonheme_Ferritin"/>
    <property type="match status" value="1"/>
</dbReference>
<comment type="subcellular location">
    <subcellularLocation>
        <location evidence="7">Cytoplasm</location>
    </subcellularLocation>
</comment>
<evidence type="ECO:0000313" key="10">
    <source>
        <dbReference type="Proteomes" id="UP000322981"/>
    </source>
</evidence>
<dbReference type="InterPro" id="IPR012347">
    <property type="entry name" value="Ferritin-like"/>
</dbReference>
<dbReference type="PANTHER" id="PTHR11431:SF127">
    <property type="entry name" value="BACTERIAL NON-HEME FERRITIN"/>
    <property type="match status" value="1"/>
</dbReference>
<keyword evidence="7" id="KW-0963">Cytoplasm</keyword>
<sequence>MISKTMAKKLSDQINREFYSAYLYLSFSTEAEGMNLRGAAAWFLAKHGEEMTHAMKMRRYLLDQEAQVELGGIDAPPEKSGTILAMFEQTLEHERSVTAHINDLVDHALGEKDHATDIFLHWFVTEQIEEEATVNDILGRLRLFGDQGQGLLMIDNELATAAQAIQQAA</sequence>
<dbReference type="PROSITE" id="PS50905">
    <property type="entry name" value="FERRITIN_LIKE"/>
    <property type="match status" value="1"/>
</dbReference>
<evidence type="ECO:0000313" key="9">
    <source>
        <dbReference type="EMBL" id="KAA6184819.1"/>
    </source>
</evidence>
<dbReference type="GO" id="GO:0005829">
    <property type="term" value="C:cytosol"/>
    <property type="evidence" value="ECO:0007669"/>
    <property type="project" value="TreeGrafter"/>
</dbReference>
<evidence type="ECO:0000256" key="5">
    <source>
        <dbReference type="ARBA" id="ARBA00023004"/>
    </source>
</evidence>
<dbReference type="GO" id="GO:0006879">
    <property type="term" value="P:intracellular iron ion homeostasis"/>
    <property type="evidence" value="ECO:0007669"/>
    <property type="project" value="UniProtKB-KW"/>
</dbReference>
<evidence type="ECO:0000256" key="6">
    <source>
        <dbReference type="PIRSR" id="PIRSR601519-1"/>
    </source>
</evidence>
<dbReference type="Gene3D" id="1.20.1260.10">
    <property type="match status" value="1"/>
</dbReference>
<dbReference type="InterPro" id="IPR041719">
    <property type="entry name" value="Ferritin_prok"/>
</dbReference>
<dbReference type="SUPFAM" id="SSF47240">
    <property type="entry name" value="Ferritin-like"/>
    <property type="match status" value="1"/>
</dbReference>
<gene>
    <name evidence="9" type="ORF">F2Q65_10925</name>
</gene>
<feature type="binding site" evidence="6">
    <location>
        <position position="53"/>
    </location>
    <ligand>
        <name>Fe cation</name>
        <dbReference type="ChEBI" id="CHEBI:24875"/>
        <label>1</label>
    </ligand>
</feature>
<comment type="function">
    <text evidence="7">Iron-storage protein.</text>
</comment>
<dbReference type="InterPro" id="IPR009040">
    <property type="entry name" value="Ferritin-like_diiron"/>
</dbReference>
<dbReference type="InterPro" id="IPR008331">
    <property type="entry name" value="Ferritin_DPS_dom"/>
</dbReference>
<dbReference type="InterPro" id="IPR001519">
    <property type="entry name" value="Ferritin"/>
</dbReference>
<dbReference type="AlphaFoldDB" id="A0A5M8FJD5"/>
<proteinExistence type="inferred from homology"/>
<evidence type="ECO:0000256" key="7">
    <source>
        <dbReference type="RuleBase" id="RU361145"/>
    </source>
</evidence>
<feature type="binding site" evidence="6">
    <location>
        <position position="50"/>
    </location>
    <ligand>
        <name>Fe cation</name>
        <dbReference type="ChEBI" id="CHEBI:24875"/>
        <label>1</label>
    </ligand>
</feature>
<dbReference type="RefSeq" id="WP_150093269.1">
    <property type="nucleotide sequence ID" value="NZ_JBFUOH010000037.1"/>
</dbReference>
<feature type="binding site" evidence="6">
    <location>
        <position position="94"/>
    </location>
    <ligand>
        <name>Fe cation</name>
        <dbReference type="ChEBI" id="CHEBI:24875"/>
        <label>1</label>
    </ligand>
</feature>
<evidence type="ECO:0000256" key="3">
    <source>
        <dbReference type="ARBA" id="ARBA00022723"/>
    </source>
</evidence>
<dbReference type="Pfam" id="PF00210">
    <property type="entry name" value="Ferritin"/>
    <property type="match status" value="1"/>
</dbReference>
<dbReference type="Proteomes" id="UP000322981">
    <property type="component" value="Unassembled WGS sequence"/>
</dbReference>
<feature type="binding site" evidence="6">
    <location>
        <position position="127"/>
    </location>
    <ligand>
        <name>Fe cation</name>
        <dbReference type="ChEBI" id="CHEBI:24875"/>
        <label>1</label>
    </ligand>
</feature>
<reference evidence="9 10" key="1">
    <citation type="submission" date="2019-09" db="EMBL/GenBank/DDBJ databases">
        <title>Whole-genome sequence of the purple sulfur bacterium Thiohalocapsa marina DSM 19078.</title>
        <authorList>
            <person name="Kyndt J.A."/>
            <person name="Meyer T.E."/>
        </authorList>
    </citation>
    <scope>NUCLEOTIDE SEQUENCE [LARGE SCALE GENOMIC DNA]</scope>
    <source>
        <strain evidence="9 10">DSM 19078</strain>
    </source>
</reference>
<comment type="caution">
    <text evidence="9">The sequence shown here is derived from an EMBL/GenBank/DDBJ whole genome shotgun (WGS) entry which is preliminary data.</text>
</comment>
<dbReference type="EMBL" id="VWXX01000015">
    <property type="protein sequence ID" value="KAA6184819.1"/>
    <property type="molecule type" value="Genomic_DNA"/>
</dbReference>
<comment type="catalytic activity">
    <reaction evidence="7">
        <text>4 Fe(2+) + O2 + 6 H2O = 4 iron(III) oxide-hydroxide + 12 H(+)</text>
        <dbReference type="Rhea" id="RHEA:11972"/>
        <dbReference type="ChEBI" id="CHEBI:15377"/>
        <dbReference type="ChEBI" id="CHEBI:15378"/>
        <dbReference type="ChEBI" id="CHEBI:15379"/>
        <dbReference type="ChEBI" id="CHEBI:29033"/>
        <dbReference type="ChEBI" id="CHEBI:78619"/>
        <dbReference type="EC" id="1.16.3.2"/>
    </reaction>
</comment>
<keyword evidence="5 6" id="KW-0408">Iron</keyword>
<dbReference type="GO" id="GO:0008198">
    <property type="term" value="F:ferrous iron binding"/>
    <property type="evidence" value="ECO:0007669"/>
    <property type="project" value="TreeGrafter"/>
</dbReference>
<dbReference type="GO" id="GO:0004322">
    <property type="term" value="F:ferroxidase activity"/>
    <property type="evidence" value="ECO:0007669"/>
    <property type="project" value="TreeGrafter"/>
</dbReference>
<name>A0A5M8FJD5_9GAMM</name>
<keyword evidence="10" id="KW-1185">Reference proteome</keyword>
<dbReference type="FunFam" id="1.20.1260.10:FF:000001">
    <property type="entry name" value="Non-heme ferritin"/>
    <property type="match status" value="1"/>
</dbReference>
<feature type="domain" description="Ferritin-like diiron" evidence="8">
    <location>
        <begin position="1"/>
        <end position="145"/>
    </location>
</feature>